<dbReference type="InterPro" id="IPR005828">
    <property type="entry name" value="MFS_sugar_transport-like"/>
</dbReference>
<evidence type="ECO:0000256" key="4">
    <source>
        <dbReference type="ARBA" id="ARBA00022989"/>
    </source>
</evidence>
<evidence type="ECO:0000256" key="6">
    <source>
        <dbReference type="SAM" id="Phobius"/>
    </source>
</evidence>
<evidence type="ECO:0000313" key="8">
    <source>
        <dbReference type="EMBL" id="KAK3391227.1"/>
    </source>
</evidence>
<dbReference type="PANTHER" id="PTHR48022">
    <property type="entry name" value="PLASTIDIC GLUCOSE TRANSPORTER 4"/>
    <property type="match status" value="1"/>
</dbReference>
<dbReference type="SUPFAM" id="SSF103473">
    <property type="entry name" value="MFS general substrate transporter"/>
    <property type="match status" value="1"/>
</dbReference>
<feature type="domain" description="Major facilitator superfamily (MFS) profile" evidence="7">
    <location>
        <begin position="1"/>
        <end position="282"/>
    </location>
</feature>
<dbReference type="Proteomes" id="UP001285441">
    <property type="component" value="Unassembled WGS sequence"/>
</dbReference>
<feature type="transmembrane region" description="Helical" evidence="6">
    <location>
        <begin position="40"/>
        <end position="62"/>
    </location>
</feature>
<accession>A0AAE0P0U4</accession>
<evidence type="ECO:0000256" key="2">
    <source>
        <dbReference type="ARBA" id="ARBA00010992"/>
    </source>
</evidence>
<organism evidence="8 9">
    <name type="scientific">Podospora didyma</name>
    <dbReference type="NCBI Taxonomy" id="330526"/>
    <lineage>
        <taxon>Eukaryota</taxon>
        <taxon>Fungi</taxon>
        <taxon>Dikarya</taxon>
        <taxon>Ascomycota</taxon>
        <taxon>Pezizomycotina</taxon>
        <taxon>Sordariomycetes</taxon>
        <taxon>Sordariomycetidae</taxon>
        <taxon>Sordariales</taxon>
        <taxon>Podosporaceae</taxon>
        <taxon>Podospora</taxon>
    </lineage>
</organism>
<protein>
    <recommendedName>
        <fullName evidence="7">Major facilitator superfamily (MFS) profile domain-containing protein</fullName>
    </recommendedName>
</protein>
<dbReference type="PANTHER" id="PTHR48022:SF5">
    <property type="entry name" value="ALPHA-GLUCOSIDES PERMEASE MPH2-RELATED"/>
    <property type="match status" value="1"/>
</dbReference>
<evidence type="ECO:0000256" key="3">
    <source>
        <dbReference type="ARBA" id="ARBA00022692"/>
    </source>
</evidence>
<proteinExistence type="inferred from homology"/>
<keyword evidence="4 6" id="KW-1133">Transmembrane helix</keyword>
<dbReference type="InterPro" id="IPR050360">
    <property type="entry name" value="MFS_Sugar_Transporters"/>
</dbReference>
<comment type="similarity">
    <text evidence="2">Belongs to the major facilitator superfamily. Sugar transporter (TC 2.A.1.1) family.</text>
</comment>
<sequence>MEGYDIGLLGNFYAYPSFRQKYGQYFNEESGYQITAEWQIKFNCLSAFANILGAFLNGWATARWSHRKVLMGGLVALTCFTFISLFFPNINVLLLGQLLCNIPWGIFATTGPSHAAEVTPLAIRGYLAAYVNLCWCIGQFISAGVLKGLVSNTTQWGYMLEIEERAGVTYWDAFRGTDRRRTGIACMSFLSQITNGGALCYSGSFFFLQTGISASASFGISLGGTNVAFCGTIVSWFLHQQTKPLAWTQSLLCAVWLGACSMSVGPIVYTIVAEVGSTRLRT</sequence>
<keyword evidence="5 6" id="KW-0472">Membrane</keyword>
<reference evidence="8" key="2">
    <citation type="submission" date="2023-06" db="EMBL/GenBank/DDBJ databases">
        <authorList>
            <consortium name="Lawrence Berkeley National Laboratory"/>
            <person name="Haridas S."/>
            <person name="Hensen N."/>
            <person name="Bonometti L."/>
            <person name="Westerberg I."/>
            <person name="Brannstrom I.O."/>
            <person name="Guillou S."/>
            <person name="Cros-Aarteil S."/>
            <person name="Calhoun S."/>
            <person name="Kuo A."/>
            <person name="Mondo S."/>
            <person name="Pangilinan J."/>
            <person name="Riley R."/>
            <person name="LaButti K."/>
            <person name="Andreopoulos B."/>
            <person name="Lipzen A."/>
            <person name="Chen C."/>
            <person name="Yanf M."/>
            <person name="Daum C."/>
            <person name="Ng V."/>
            <person name="Clum A."/>
            <person name="Steindorff A."/>
            <person name="Ohm R."/>
            <person name="Martin F."/>
            <person name="Silar P."/>
            <person name="Natvig D."/>
            <person name="Lalanne C."/>
            <person name="Gautier V."/>
            <person name="Ament-velasquez S.L."/>
            <person name="Kruys A."/>
            <person name="Hutchinson M.I."/>
            <person name="Powell A.J."/>
            <person name="Barry K."/>
            <person name="Miller A.N."/>
            <person name="Grigoriev I.V."/>
            <person name="Debuchy R."/>
            <person name="Gladieux P."/>
            <person name="Thoren M.H."/>
            <person name="Johannesson H."/>
        </authorList>
    </citation>
    <scope>NUCLEOTIDE SEQUENCE</scope>
    <source>
        <strain evidence="8">CBS 232.78</strain>
    </source>
</reference>
<feature type="transmembrane region" description="Helical" evidence="6">
    <location>
        <begin position="184"/>
        <end position="208"/>
    </location>
</feature>
<reference evidence="8" key="1">
    <citation type="journal article" date="2023" name="Mol. Phylogenet. Evol.">
        <title>Genome-scale phylogeny and comparative genomics of the fungal order Sordariales.</title>
        <authorList>
            <person name="Hensen N."/>
            <person name="Bonometti L."/>
            <person name="Westerberg I."/>
            <person name="Brannstrom I.O."/>
            <person name="Guillou S."/>
            <person name="Cros-Aarteil S."/>
            <person name="Calhoun S."/>
            <person name="Haridas S."/>
            <person name="Kuo A."/>
            <person name="Mondo S."/>
            <person name="Pangilinan J."/>
            <person name="Riley R."/>
            <person name="LaButti K."/>
            <person name="Andreopoulos B."/>
            <person name="Lipzen A."/>
            <person name="Chen C."/>
            <person name="Yan M."/>
            <person name="Daum C."/>
            <person name="Ng V."/>
            <person name="Clum A."/>
            <person name="Steindorff A."/>
            <person name="Ohm R.A."/>
            <person name="Martin F."/>
            <person name="Silar P."/>
            <person name="Natvig D.O."/>
            <person name="Lalanne C."/>
            <person name="Gautier V."/>
            <person name="Ament-Velasquez S.L."/>
            <person name="Kruys A."/>
            <person name="Hutchinson M.I."/>
            <person name="Powell A.J."/>
            <person name="Barry K."/>
            <person name="Miller A.N."/>
            <person name="Grigoriev I.V."/>
            <person name="Debuchy R."/>
            <person name="Gladieux P."/>
            <person name="Hiltunen Thoren M."/>
            <person name="Johannesson H."/>
        </authorList>
    </citation>
    <scope>NUCLEOTIDE SEQUENCE</scope>
    <source>
        <strain evidence="8">CBS 232.78</strain>
    </source>
</reference>
<keyword evidence="9" id="KW-1185">Reference proteome</keyword>
<feature type="transmembrane region" description="Helical" evidence="6">
    <location>
        <begin position="250"/>
        <end position="272"/>
    </location>
</feature>
<keyword evidence="3 6" id="KW-0812">Transmembrane</keyword>
<dbReference type="Pfam" id="PF00083">
    <property type="entry name" value="Sugar_tr"/>
    <property type="match status" value="1"/>
</dbReference>
<evidence type="ECO:0000259" key="7">
    <source>
        <dbReference type="PROSITE" id="PS50850"/>
    </source>
</evidence>
<evidence type="ECO:0000256" key="5">
    <source>
        <dbReference type="ARBA" id="ARBA00023136"/>
    </source>
</evidence>
<evidence type="ECO:0000313" key="9">
    <source>
        <dbReference type="Proteomes" id="UP001285441"/>
    </source>
</evidence>
<evidence type="ECO:0000256" key="1">
    <source>
        <dbReference type="ARBA" id="ARBA00004141"/>
    </source>
</evidence>
<comment type="caution">
    <text evidence="8">The sequence shown here is derived from an EMBL/GenBank/DDBJ whole genome shotgun (WGS) entry which is preliminary data.</text>
</comment>
<dbReference type="GO" id="GO:0005351">
    <property type="term" value="F:carbohydrate:proton symporter activity"/>
    <property type="evidence" value="ECO:0007669"/>
    <property type="project" value="TreeGrafter"/>
</dbReference>
<dbReference type="AlphaFoldDB" id="A0AAE0P0U4"/>
<feature type="transmembrane region" description="Helical" evidence="6">
    <location>
        <begin position="214"/>
        <end position="238"/>
    </location>
</feature>
<feature type="transmembrane region" description="Helical" evidence="6">
    <location>
        <begin position="127"/>
        <end position="150"/>
    </location>
</feature>
<name>A0AAE0P0U4_9PEZI</name>
<dbReference type="PROSITE" id="PS50850">
    <property type="entry name" value="MFS"/>
    <property type="match status" value="1"/>
</dbReference>
<comment type="subcellular location">
    <subcellularLocation>
        <location evidence="1">Membrane</location>
        <topology evidence="1">Multi-pass membrane protein</topology>
    </subcellularLocation>
</comment>
<dbReference type="InterPro" id="IPR020846">
    <property type="entry name" value="MFS_dom"/>
</dbReference>
<feature type="transmembrane region" description="Helical" evidence="6">
    <location>
        <begin position="69"/>
        <end position="87"/>
    </location>
</feature>
<dbReference type="Gene3D" id="1.20.1250.20">
    <property type="entry name" value="MFS general substrate transporter like domains"/>
    <property type="match status" value="2"/>
</dbReference>
<dbReference type="GO" id="GO:0016020">
    <property type="term" value="C:membrane"/>
    <property type="evidence" value="ECO:0007669"/>
    <property type="project" value="UniProtKB-SubCell"/>
</dbReference>
<gene>
    <name evidence="8" type="ORF">B0H63DRAFT_558059</name>
</gene>
<dbReference type="EMBL" id="JAULSW010000002">
    <property type="protein sequence ID" value="KAK3391227.1"/>
    <property type="molecule type" value="Genomic_DNA"/>
</dbReference>
<dbReference type="InterPro" id="IPR036259">
    <property type="entry name" value="MFS_trans_sf"/>
</dbReference>